<dbReference type="GO" id="GO:0005634">
    <property type="term" value="C:nucleus"/>
    <property type="evidence" value="ECO:0007669"/>
    <property type="project" value="TreeGrafter"/>
</dbReference>
<gene>
    <name evidence="3" type="ORF">DBRI00130_LOCUS31620</name>
</gene>
<dbReference type="Gene3D" id="1.20.1410.10">
    <property type="entry name" value="I/LWEQ domain"/>
    <property type="match status" value="1"/>
</dbReference>
<proteinExistence type="predicted"/>
<feature type="compositionally biased region" description="Basic residues" evidence="1">
    <location>
        <begin position="1"/>
        <end position="12"/>
    </location>
</feature>
<dbReference type="PANTHER" id="PTHR15492:SF1">
    <property type="entry name" value="CYCLIN-D1-BINDING PROTEIN 1"/>
    <property type="match status" value="1"/>
</dbReference>
<organism evidence="3">
    <name type="scientific">Ditylum brightwellii</name>
    <dbReference type="NCBI Taxonomy" id="49249"/>
    <lineage>
        <taxon>Eukaryota</taxon>
        <taxon>Sar</taxon>
        <taxon>Stramenopiles</taxon>
        <taxon>Ochrophyta</taxon>
        <taxon>Bacillariophyta</taxon>
        <taxon>Mediophyceae</taxon>
        <taxon>Lithodesmiophycidae</taxon>
        <taxon>Lithodesmiales</taxon>
        <taxon>Lithodesmiaceae</taxon>
        <taxon>Ditylum</taxon>
    </lineage>
</organism>
<evidence type="ECO:0000313" key="3">
    <source>
        <dbReference type="EMBL" id="CAE4638909.1"/>
    </source>
</evidence>
<evidence type="ECO:0000259" key="2">
    <source>
        <dbReference type="Pfam" id="PF13324"/>
    </source>
</evidence>
<reference evidence="3" key="1">
    <citation type="submission" date="2021-01" db="EMBL/GenBank/DDBJ databases">
        <authorList>
            <person name="Corre E."/>
            <person name="Pelletier E."/>
            <person name="Niang G."/>
            <person name="Scheremetjew M."/>
            <person name="Finn R."/>
            <person name="Kale V."/>
            <person name="Holt S."/>
            <person name="Cochrane G."/>
            <person name="Meng A."/>
            <person name="Brown T."/>
            <person name="Cohen L."/>
        </authorList>
    </citation>
    <scope>NUCLEOTIDE SEQUENCE</scope>
    <source>
        <strain evidence="3">GSO104</strain>
    </source>
</reference>
<feature type="region of interest" description="Disordered" evidence="1">
    <location>
        <begin position="214"/>
        <end position="242"/>
    </location>
</feature>
<protein>
    <recommendedName>
        <fullName evidence="2">Cyclin-D1-binding protein 1-like N-terminal domain-containing protein</fullName>
    </recommendedName>
</protein>
<evidence type="ECO:0000256" key="1">
    <source>
        <dbReference type="SAM" id="MobiDB-lite"/>
    </source>
</evidence>
<dbReference type="InterPro" id="IPR026907">
    <property type="entry name" value="GCIP-like"/>
</dbReference>
<name>A0A7S4S9R2_9STRA</name>
<feature type="compositionally biased region" description="Acidic residues" evidence="1">
    <location>
        <begin position="230"/>
        <end position="242"/>
    </location>
</feature>
<dbReference type="PANTHER" id="PTHR15492">
    <property type="entry name" value="CYCLIN D1-BINDING PROTEIN 1"/>
    <property type="match status" value="1"/>
</dbReference>
<dbReference type="Pfam" id="PF13324">
    <property type="entry name" value="GCIP_N"/>
    <property type="match status" value="1"/>
</dbReference>
<dbReference type="InterPro" id="IPR049317">
    <property type="entry name" value="GCIP-like_N"/>
</dbReference>
<dbReference type="AlphaFoldDB" id="A0A7S4S9R2"/>
<accession>A0A7S4S9R2</accession>
<dbReference type="EMBL" id="HBNS01040578">
    <property type="protein sequence ID" value="CAE4638909.1"/>
    <property type="molecule type" value="Transcribed_RNA"/>
</dbReference>
<feature type="domain" description="Cyclin-D1-binding protein 1-like N-terminal" evidence="2">
    <location>
        <begin position="72"/>
        <end position="216"/>
    </location>
</feature>
<sequence>MGKKSKTPKKKTSTPPASTNEEENNMNKETYEALNRLSLALNDLDDKIESTTLSHYRHLTNEVSEAHEMMTSGAELIKATSTKYTLVGKVDVAEGAKLTQDLRKGAELVSTGVLVLFDSSIGASRSYRAHAKQSARGVIASLMRLVQCFLDGSALPANAAELRDGNTIGAQRTGAVWEACDGMVKVPKGNRAAMRRELLTWVVECNETMQEFQDTVDLGPLPDGNHGDDDNAEEEDYDDFRDDDDQYTSLEINIATACLALLKCSRGTLNVALKACECAGEQIIQLTDETDDETKKEQQQRRNNAILAWMNRLHSSARKVGDGVTELGMTMYPPMQDLDGILKQVAVQKEALDVIHEIILDAILLPLEEEDTQEQQEMISMTEEVTELAGKIRNASLMREKEVKDAVAAALLKR</sequence>
<feature type="region of interest" description="Disordered" evidence="1">
    <location>
        <begin position="1"/>
        <end position="26"/>
    </location>
</feature>